<keyword evidence="3 5" id="KW-0371">Homeobox</keyword>
<evidence type="ECO:0000256" key="1">
    <source>
        <dbReference type="ARBA" id="ARBA00004123"/>
    </source>
</evidence>
<feature type="compositionally biased region" description="Polar residues" evidence="7">
    <location>
        <begin position="1"/>
        <end position="16"/>
    </location>
</feature>
<dbReference type="GO" id="GO:0000978">
    <property type="term" value="F:RNA polymerase II cis-regulatory region sequence-specific DNA binding"/>
    <property type="evidence" value="ECO:0007669"/>
    <property type="project" value="TreeGrafter"/>
</dbReference>
<dbReference type="OrthoDB" id="6159439at2759"/>
<evidence type="ECO:0000256" key="2">
    <source>
        <dbReference type="ARBA" id="ARBA00023125"/>
    </source>
</evidence>
<protein>
    <submittedName>
        <fullName evidence="9">10834_t:CDS:1</fullName>
    </submittedName>
</protein>
<dbReference type="SMART" id="SM00389">
    <property type="entry name" value="HOX"/>
    <property type="match status" value="1"/>
</dbReference>
<dbReference type="PROSITE" id="PS00027">
    <property type="entry name" value="HOMEOBOX_1"/>
    <property type="match status" value="1"/>
</dbReference>
<feature type="region of interest" description="Disordered" evidence="7">
    <location>
        <begin position="499"/>
        <end position="604"/>
    </location>
</feature>
<evidence type="ECO:0000256" key="6">
    <source>
        <dbReference type="RuleBase" id="RU000682"/>
    </source>
</evidence>
<dbReference type="InterPro" id="IPR051000">
    <property type="entry name" value="Homeobox_DNA-bind_prot"/>
</dbReference>
<dbReference type="SUPFAM" id="SSF46689">
    <property type="entry name" value="Homeodomain-like"/>
    <property type="match status" value="1"/>
</dbReference>
<comment type="caution">
    <text evidence="9">The sequence shown here is derived from an EMBL/GenBank/DDBJ whole genome shotgun (WGS) entry which is preliminary data.</text>
</comment>
<proteinExistence type="predicted"/>
<evidence type="ECO:0000256" key="5">
    <source>
        <dbReference type="PROSITE-ProRule" id="PRU00108"/>
    </source>
</evidence>
<organism evidence="9 10">
    <name type="scientific">Paraglomus occultum</name>
    <dbReference type="NCBI Taxonomy" id="144539"/>
    <lineage>
        <taxon>Eukaryota</taxon>
        <taxon>Fungi</taxon>
        <taxon>Fungi incertae sedis</taxon>
        <taxon>Mucoromycota</taxon>
        <taxon>Glomeromycotina</taxon>
        <taxon>Glomeromycetes</taxon>
        <taxon>Paraglomerales</taxon>
        <taxon>Paraglomeraceae</taxon>
        <taxon>Paraglomus</taxon>
    </lineage>
</organism>
<feature type="region of interest" description="Disordered" evidence="7">
    <location>
        <begin position="1"/>
        <end position="134"/>
    </location>
</feature>
<evidence type="ECO:0000313" key="10">
    <source>
        <dbReference type="Proteomes" id="UP000789572"/>
    </source>
</evidence>
<feature type="domain" description="Homeobox" evidence="8">
    <location>
        <begin position="124"/>
        <end position="184"/>
    </location>
</feature>
<feature type="compositionally biased region" description="Basic and acidic residues" evidence="7">
    <location>
        <begin position="508"/>
        <end position="526"/>
    </location>
</feature>
<dbReference type="InterPro" id="IPR017970">
    <property type="entry name" value="Homeobox_CS"/>
</dbReference>
<dbReference type="Proteomes" id="UP000789572">
    <property type="component" value="Unassembled WGS sequence"/>
</dbReference>
<keyword evidence="4 5" id="KW-0539">Nucleus</keyword>
<accession>A0A9N9APJ9</accession>
<dbReference type="GO" id="GO:0005634">
    <property type="term" value="C:nucleus"/>
    <property type="evidence" value="ECO:0007669"/>
    <property type="project" value="UniProtKB-SubCell"/>
</dbReference>
<dbReference type="InterPro" id="IPR001356">
    <property type="entry name" value="HD"/>
</dbReference>
<evidence type="ECO:0000313" key="9">
    <source>
        <dbReference type="EMBL" id="CAG8538013.1"/>
    </source>
</evidence>
<sequence>MSLSSILNAEASTGASKDNYDSTWRRFSAPDIATSHSSSMTSSTTASSPSSSSDLTIINYYQPRPKADQSVMTPPHTPGLKSPTSFGFPSNADDAEGTGQKDSRGHMRRRSLPQPQRRQHTIQFQQKVRRKRTTPEQLEDLLAMFQQTDTPNYEIRESLAKKLGMTNREVQVWFQNRRAKTNRAKSNDNSSPYQHHRFLHHHAISPSQAGSSGHASSPSTHHGGYTFVPMFTNGSPSSSSTKGRSARRHSYQHPGTAVGKRVGNRPRATTISGVMPVVENRRNEIGVNSIENAARMQMQRSNQQLQYNNNNDQFSQGMQQQQLHQGKISITPIKILPLTAANSQPTSPSLAFASLYAQPSPQSHPTTPPRHLHPSMNLPYSSFPQLYAPTTNTTTAAASTQLPPISPISPVTPDSPFTSSDVAMPLLPRPRQPSDGQCNSGVVLPSFKDIANGYCETPGDGSKTETMVLEGYEDDLSNARDGIDVLATAAKYLLDREQLKGKRQNLAQDKDGGDGDGREVSERFEGDDNESGVNSNGDSNGDSNDDSNDDSSGDKVAGSERTEGDARSEEEMGDRTENGHDSQSEKSDMVRLPDGKRPSRPWLL</sequence>
<feature type="compositionally biased region" description="Low complexity" evidence="7">
    <location>
        <begin position="34"/>
        <end position="53"/>
    </location>
</feature>
<dbReference type="PROSITE" id="PS50071">
    <property type="entry name" value="HOMEOBOX_2"/>
    <property type="match status" value="1"/>
</dbReference>
<dbReference type="GO" id="GO:0000981">
    <property type="term" value="F:DNA-binding transcription factor activity, RNA polymerase II-specific"/>
    <property type="evidence" value="ECO:0007669"/>
    <property type="project" value="InterPro"/>
</dbReference>
<name>A0A9N9APJ9_9GLOM</name>
<evidence type="ECO:0000256" key="7">
    <source>
        <dbReference type="SAM" id="MobiDB-lite"/>
    </source>
</evidence>
<dbReference type="PANTHER" id="PTHR24324:SF5">
    <property type="entry name" value="HEMATOPOIETICALLY-EXPRESSED HOMEOBOX PROTEIN HHEX"/>
    <property type="match status" value="1"/>
</dbReference>
<feature type="region of interest" description="Disordered" evidence="7">
    <location>
        <begin position="205"/>
        <end position="263"/>
    </location>
</feature>
<feature type="DNA-binding region" description="Homeobox" evidence="5">
    <location>
        <begin position="126"/>
        <end position="185"/>
    </location>
</feature>
<dbReference type="GO" id="GO:0030154">
    <property type="term" value="P:cell differentiation"/>
    <property type="evidence" value="ECO:0007669"/>
    <property type="project" value="TreeGrafter"/>
</dbReference>
<reference evidence="9" key="1">
    <citation type="submission" date="2021-06" db="EMBL/GenBank/DDBJ databases">
        <authorList>
            <person name="Kallberg Y."/>
            <person name="Tangrot J."/>
            <person name="Rosling A."/>
        </authorList>
    </citation>
    <scope>NUCLEOTIDE SEQUENCE</scope>
    <source>
        <strain evidence="9">IA702</strain>
    </source>
</reference>
<feature type="compositionally biased region" description="Low complexity" evidence="7">
    <location>
        <begin position="531"/>
        <end position="542"/>
    </location>
</feature>
<keyword evidence="10" id="KW-1185">Reference proteome</keyword>
<dbReference type="CDD" id="cd00086">
    <property type="entry name" value="homeodomain"/>
    <property type="match status" value="1"/>
</dbReference>
<keyword evidence="2 5" id="KW-0238">DNA-binding</keyword>
<dbReference type="AlphaFoldDB" id="A0A9N9APJ9"/>
<feature type="compositionally biased region" description="Basic and acidic residues" evidence="7">
    <location>
        <begin position="557"/>
        <end position="597"/>
    </location>
</feature>
<dbReference type="Gene3D" id="1.10.10.60">
    <property type="entry name" value="Homeodomain-like"/>
    <property type="match status" value="1"/>
</dbReference>
<dbReference type="InterPro" id="IPR009057">
    <property type="entry name" value="Homeodomain-like_sf"/>
</dbReference>
<evidence type="ECO:0000259" key="8">
    <source>
        <dbReference type="PROSITE" id="PS50071"/>
    </source>
</evidence>
<dbReference type="Pfam" id="PF00046">
    <property type="entry name" value="Homeodomain"/>
    <property type="match status" value="1"/>
</dbReference>
<evidence type="ECO:0000256" key="4">
    <source>
        <dbReference type="ARBA" id="ARBA00023242"/>
    </source>
</evidence>
<dbReference type="EMBL" id="CAJVPJ010000566">
    <property type="protein sequence ID" value="CAG8538013.1"/>
    <property type="molecule type" value="Genomic_DNA"/>
</dbReference>
<feature type="compositionally biased region" description="Polar residues" evidence="7">
    <location>
        <begin position="205"/>
        <end position="220"/>
    </location>
</feature>
<comment type="subcellular location">
    <subcellularLocation>
        <location evidence="1 5 6">Nucleus</location>
    </subcellularLocation>
</comment>
<gene>
    <name evidence="9" type="ORF">POCULU_LOCUS4392</name>
</gene>
<evidence type="ECO:0000256" key="3">
    <source>
        <dbReference type="ARBA" id="ARBA00023155"/>
    </source>
</evidence>
<dbReference type="PANTHER" id="PTHR24324">
    <property type="entry name" value="HOMEOBOX PROTEIN HHEX"/>
    <property type="match status" value="1"/>
</dbReference>